<dbReference type="Pfam" id="PF00300">
    <property type="entry name" value="His_Phos_1"/>
    <property type="match status" value="1"/>
</dbReference>
<dbReference type="EMBL" id="JBHRSB010000013">
    <property type="protein sequence ID" value="MFC3003629.1"/>
    <property type="molecule type" value="Genomic_DNA"/>
</dbReference>
<dbReference type="CDD" id="cd07067">
    <property type="entry name" value="HP_PGM_like"/>
    <property type="match status" value="1"/>
</dbReference>
<organism evidence="1 2">
    <name type="scientific">Falsiroseomonas tokyonensis</name>
    <dbReference type="NCBI Taxonomy" id="430521"/>
    <lineage>
        <taxon>Bacteria</taxon>
        <taxon>Pseudomonadati</taxon>
        <taxon>Pseudomonadota</taxon>
        <taxon>Alphaproteobacteria</taxon>
        <taxon>Acetobacterales</taxon>
        <taxon>Roseomonadaceae</taxon>
        <taxon>Falsiroseomonas</taxon>
    </lineage>
</organism>
<reference evidence="2" key="1">
    <citation type="journal article" date="2019" name="Int. J. Syst. Evol. Microbiol.">
        <title>The Global Catalogue of Microorganisms (GCM) 10K type strain sequencing project: providing services to taxonomists for standard genome sequencing and annotation.</title>
        <authorList>
            <consortium name="The Broad Institute Genomics Platform"/>
            <consortium name="The Broad Institute Genome Sequencing Center for Infectious Disease"/>
            <person name="Wu L."/>
            <person name="Ma J."/>
        </authorList>
    </citation>
    <scope>NUCLEOTIDE SEQUENCE [LARGE SCALE GENOMIC DNA]</scope>
    <source>
        <strain evidence="2">CGMCC 1.16855</strain>
    </source>
</reference>
<proteinExistence type="predicted"/>
<dbReference type="InterPro" id="IPR013078">
    <property type="entry name" value="His_Pase_superF_clade-1"/>
</dbReference>
<dbReference type="Proteomes" id="UP001595420">
    <property type="component" value="Unassembled WGS sequence"/>
</dbReference>
<evidence type="ECO:0000313" key="1">
    <source>
        <dbReference type="EMBL" id="MFC3003629.1"/>
    </source>
</evidence>
<keyword evidence="2" id="KW-1185">Reference proteome</keyword>
<name>A0ABV7C548_9PROT</name>
<evidence type="ECO:0000313" key="2">
    <source>
        <dbReference type="Proteomes" id="UP001595420"/>
    </source>
</evidence>
<comment type="caution">
    <text evidence="1">The sequence shown here is derived from an EMBL/GenBank/DDBJ whole genome shotgun (WGS) entry which is preliminary data.</text>
</comment>
<dbReference type="RefSeq" id="WP_216840078.1">
    <property type="nucleotide sequence ID" value="NZ_JAFNJS010000013.1"/>
</dbReference>
<protein>
    <submittedName>
        <fullName evidence="1">Histidine phosphatase family protein</fullName>
    </submittedName>
</protein>
<sequence length="216" mass="22542">MAPDRRTLLLALLAAGPARAQARLTPQPVDSDGGAALVARLRQGGLVLFFRHADTRGQPCDRSFRIGDRPGQRNLSPQGRAQAARIGPRLAELGIPVARPVLAGPVFRARDTAELAFGAAEVRVTDSLLADDYAGGRLGWVLAEHRRLFTEAVPAGTNRVLVGHRTPAIMVAGDAVGGRAFPEGSALVLAPEGQGFTALGILDLVPLPGGGFHDCG</sequence>
<gene>
    <name evidence="1" type="ORF">ACFOD3_27295</name>
</gene>
<accession>A0ABV7C548</accession>